<evidence type="ECO:0000259" key="10">
    <source>
        <dbReference type="Pfam" id="PF12323"/>
    </source>
</evidence>
<comment type="similarity">
    <text evidence="1">In the C-terminal section; belongs to the transposase 35 family.</text>
</comment>
<dbReference type="GO" id="GO:0046872">
    <property type="term" value="F:metal ion binding"/>
    <property type="evidence" value="ECO:0007669"/>
    <property type="project" value="UniProtKB-KW"/>
</dbReference>
<dbReference type="Pfam" id="PF01385">
    <property type="entry name" value="OrfB_IS605"/>
    <property type="match status" value="1"/>
</dbReference>
<evidence type="ECO:0000256" key="4">
    <source>
        <dbReference type="ARBA" id="ARBA00022723"/>
    </source>
</evidence>
<dbReference type="InterPro" id="IPR001959">
    <property type="entry name" value="Transposase"/>
</dbReference>
<keyword evidence="5" id="KW-0862">Zinc</keyword>
<dbReference type="NCBIfam" id="NF040570">
    <property type="entry name" value="guided_TnpB"/>
    <property type="match status" value="1"/>
</dbReference>
<accession>A0A7G9WD79</accession>
<dbReference type="PANTHER" id="PTHR30405:SF25">
    <property type="entry name" value="RNA-GUIDED DNA ENDONUCLEASE INSQ-RELATED"/>
    <property type="match status" value="1"/>
</dbReference>
<dbReference type="InterPro" id="IPR051399">
    <property type="entry name" value="RNA-guided_DNA_endo/Transpos"/>
</dbReference>
<dbReference type="Pfam" id="PF07282">
    <property type="entry name" value="Cas12f1-like_TNB"/>
    <property type="match status" value="1"/>
</dbReference>
<dbReference type="GO" id="GO:0032196">
    <property type="term" value="P:transposition"/>
    <property type="evidence" value="ECO:0007669"/>
    <property type="project" value="UniProtKB-KW"/>
</dbReference>
<dbReference type="GO" id="GO:0006310">
    <property type="term" value="P:DNA recombination"/>
    <property type="evidence" value="ECO:0007669"/>
    <property type="project" value="UniProtKB-KW"/>
</dbReference>
<evidence type="ECO:0000256" key="2">
    <source>
        <dbReference type="ARBA" id="ARBA00011044"/>
    </source>
</evidence>
<evidence type="ECO:0000256" key="6">
    <source>
        <dbReference type="ARBA" id="ARBA00023125"/>
    </source>
</evidence>
<dbReference type="KEGG" id="acae:HYG86_07910"/>
<feature type="domain" description="Transposase putative helix-turn-helix" evidence="10">
    <location>
        <begin position="1"/>
        <end position="44"/>
    </location>
</feature>
<organism evidence="11 12">
    <name type="scientific">Alkalicella caledoniensis</name>
    <dbReference type="NCBI Taxonomy" id="2731377"/>
    <lineage>
        <taxon>Bacteria</taxon>
        <taxon>Bacillati</taxon>
        <taxon>Bacillota</taxon>
        <taxon>Clostridia</taxon>
        <taxon>Eubacteriales</taxon>
        <taxon>Proteinivoracaceae</taxon>
        <taxon>Alkalicella</taxon>
    </lineage>
</organism>
<dbReference type="Pfam" id="PF12323">
    <property type="entry name" value="HTH_OrfB_IS605"/>
    <property type="match status" value="1"/>
</dbReference>
<evidence type="ECO:0000259" key="8">
    <source>
        <dbReference type="Pfam" id="PF01385"/>
    </source>
</evidence>
<keyword evidence="12" id="KW-1185">Reference proteome</keyword>
<reference evidence="11 12" key="1">
    <citation type="submission" date="2020-07" db="EMBL/GenBank/DDBJ databases">
        <title>Alkalicella. sp. LB2 genome.</title>
        <authorList>
            <person name="Postec A."/>
            <person name="Quemeneur M."/>
        </authorList>
    </citation>
    <scope>NUCLEOTIDE SEQUENCE [LARGE SCALE GENOMIC DNA]</scope>
    <source>
        <strain evidence="11 12">LB2</strain>
    </source>
</reference>
<gene>
    <name evidence="11" type="primary">tnpB</name>
    <name evidence="11" type="ORF">HYG86_07910</name>
</gene>
<proteinExistence type="inferred from homology"/>
<dbReference type="EMBL" id="CP058559">
    <property type="protein sequence ID" value="QNO16641.1"/>
    <property type="molecule type" value="Genomic_DNA"/>
</dbReference>
<protein>
    <submittedName>
        <fullName evidence="11">IS200/IS605 family element transposase accessory protein TnpB</fullName>
    </submittedName>
</protein>
<keyword evidence="7" id="KW-0233">DNA recombination</keyword>
<dbReference type="Proteomes" id="UP000516160">
    <property type="component" value="Chromosome"/>
</dbReference>
<feature type="domain" description="Cas12f1-like TNB" evidence="9">
    <location>
        <begin position="298"/>
        <end position="366"/>
    </location>
</feature>
<keyword evidence="6" id="KW-0238">DNA-binding</keyword>
<evidence type="ECO:0000256" key="1">
    <source>
        <dbReference type="ARBA" id="ARBA00008761"/>
    </source>
</evidence>
<feature type="domain" description="Probable transposase IS891/IS1136/IS1341" evidence="8">
    <location>
        <begin position="177"/>
        <end position="286"/>
    </location>
</feature>
<sequence length="375" mass="44120">MLKAYKYRIYPNEEQKVQLAKTFGCARFVYNYYLAEKIKLYKDKQESLSKIDCNNHLNRELKKELIWLKEVDKFALTNSIYNLDTAYQHFFRRVKQGKDKTGFPRFKSRHSNRLSYTTNFTNNNIKIDFSDNKIKLPKLKWIESKVHREFDGKIKSANIVQNSSGRYYVSILVDTEAKDLPLPKVDKTIGLDLGISNFLIDSDGNTISNPKNLYKHERKLAKLQRQLAKKQKTSNSRNKMRIKVARLHEKISDTRRDFLHKLSKQIINENQIIVSEDLNVRGMVRNHKLAKAISDVAWSEFTRQLEYKANWYCRTYVKIDRLFPSSQLCSHCGFKDTKTKSLSVREWTCDNCGNEHDRDINASRNILQEGLRMLA</sequence>
<evidence type="ECO:0000313" key="12">
    <source>
        <dbReference type="Proteomes" id="UP000516160"/>
    </source>
</evidence>
<dbReference type="InterPro" id="IPR021027">
    <property type="entry name" value="Transposase_put_HTH"/>
</dbReference>
<dbReference type="PANTHER" id="PTHR30405">
    <property type="entry name" value="TRANSPOSASE"/>
    <property type="match status" value="1"/>
</dbReference>
<dbReference type="InterPro" id="IPR010095">
    <property type="entry name" value="Cas12f1-like_TNB"/>
</dbReference>
<dbReference type="NCBIfam" id="TIGR01766">
    <property type="entry name" value="IS200/IS605 family accessory protein TnpB-like domain"/>
    <property type="match status" value="1"/>
</dbReference>
<dbReference type="AlphaFoldDB" id="A0A7G9WD79"/>
<dbReference type="InterPro" id="IPR053522">
    <property type="entry name" value="RNA-guided_endonuclease_TnpB"/>
</dbReference>
<dbReference type="NCBIfam" id="NF038281">
    <property type="entry name" value="IS200_TnpB"/>
    <property type="match status" value="1"/>
</dbReference>
<evidence type="ECO:0000313" key="11">
    <source>
        <dbReference type="EMBL" id="QNO16641.1"/>
    </source>
</evidence>
<dbReference type="RefSeq" id="WP_213169167.1">
    <property type="nucleotide sequence ID" value="NZ_CP058559.1"/>
</dbReference>
<dbReference type="GO" id="GO:0003677">
    <property type="term" value="F:DNA binding"/>
    <property type="evidence" value="ECO:0007669"/>
    <property type="project" value="UniProtKB-KW"/>
</dbReference>
<keyword evidence="4" id="KW-0479">Metal-binding</keyword>
<evidence type="ECO:0000256" key="7">
    <source>
        <dbReference type="ARBA" id="ARBA00023172"/>
    </source>
</evidence>
<comment type="similarity">
    <text evidence="2">In the N-terminal section; belongs to the transposase 2 family.</text>
</comment>
<keyword evidence="3" id="KW-0815">Transposition</keyword>
<evidence type="ECO:0000256" key="5">
    <source>
        <dbReference type="ARBA" id="ARBA00022833"/>
    </source>
</evidence>
<evidence type="ECO:0000256" key="3">
    <source>
        <dbReference type="ARBA" id="ARBA00022578"/>
    </source>
</evidence>
<name>A0A7G9WD79_ALKCA</name>
<evidence type="ECO:0000259" key="9">
    <source>
        <dbReference type="Pfam" id="PF07282"/>
    </source>
</evidence>